<dbReference type="Proteomes" id="UP001054837">
    <property type="component" value="Unassembled WGS sequence"/>
</dbReference>
<organism evidence="1 2">
    <name type="scientific">Caerostris darwini</name>
    <dbReference type="NCBI Taxonomy" id="1538125"/>
    <lineage>
        <taxon>Eukaryota</taxon>
        <taxon>Metazoa</taxon>
        <taxon>Ecdysozoa</taxon>
        <taxon>Arthropoda</taxon>
        <taxon>Chelicerata</taxon>
        <taxon>Arachnida</taxon>
        <taxon>Araneae</taxon>
        <taxon>Araneomorphae</taxon>
        <taxon>Entelegynae</taxon>
        <taxon>Araneoidea</taxon>
        <taxon>Araneidae</taxon>
        <taxon>Caerostris</taxon>
    </lineage>
</organism>
<dbReference type="AlphaFoldDB" id="A0AAV4WJ18"/>
<protein>
    <submittedName>
        <fullName evidence="1">Uncharacterized protein</fullName>
    </submittedName>
</protein>
<comment type="caution">
    <text evidence="1">The sequence shown here is derived from an EMBL/GenBank/DDBJ whole genome shotgun (WGS) entry which is preliminary data.</text>
</comment>
<evidence type="ECO:0000313" key="2">
    <source>
        <dbReference type="Proteomes" id="UP001054837"/>
    </source>
</evidence>
<reference evidence="1 2" key="1">
    <citation type="submission" date="2021-06" db="EMBL/GenBank/DDBJ databases">
        <title>Caerostris darwini draft genome.</title>
        <authorList>
            <person name="Kono N."/>
            <person name="Arakawa K."/>
        </authorList>
    </citation>
    <scope>NUCLEOTIDE SEQUENCE [LARGE SCALE GENOMIC DNA]</scope>
</reference>
<gene>
    <name evidence="1" type="ORF">CDAR_536341</name>
</gene>
<dbReference type="EMBL" id="BPLQ01014703">
    <property type="protein sequence ID" value="GIY82288.1"/>
    <property type="molecule type" value="Genomic_DNA"/>
</dbReference>
<name>A0AAV4WJ18_9ARAC</name>
<keyword evidence="2" id="KW-1185">Reference proteome</keyword>
<accession>A0AAV4WJ18</accession>
<sequence length="83" mass="9577">MEISFAPYNNVQANAITPARIQNQQKETKVSRTRAIAYKKKTSSHWYVDRDRSCPLVKTIIMNPISLVKETSEDLQLVNRVLE</sequence>
<evidence type="ECO:0000313" key="1">
    <source>
        <dbReference type="EMBL" id="GIY82288.1"/>
    </source>
</evidence>
<proteinExistence type="predicted"/>